<feature type="domain" description="Blue (type 1) copper" evidence="13">
    <location>
        <begin position="80"/>
        <end position="177"/>
    </location>
</feature>
<evidence type="ECO:0000256" key="2">
    <source>
        <dbReference type="ARBA" id="ARBA00004622"/>
    </source>
</evidence>
<dbReference type="AlphaFoldDB" id="A0A9P0Z9N8"/>
<feature type="region of interest" description="Disordered" evidence="12">
    <location>
        <begin position="1"/>
        <end position="29"/>
    </location>
</feature>
<gene>
    <name evidence="14" type="ORF">CEURO_LOCUS12926</name>
</gene>
<dbReference type="InterPro" id="IPR002387">
    <property type="entry name" value="Plastocyanin"/>
</dbReference>
<dbReference type="Pfam" id="PF00127">
    <property type="entry name" value="Copper-bind"/>
    <property type="match status" value="1"/>
</dbReference>
<keyword evidence="15" id="KW-1185">Reference proteome</keyword>
<dbReference type="EMBL" id="CAMAPE010000032">
    <property type="protein sequence ID" value="CAH9094884.1"/>
    <property type="molecule type" value="Genomic_DNA"/>
</dbReference>
<reference evidence="14" key="1">
    <citation type="submission" date="2022-07" db="EMBL/GenBank/DDBJ databases">
        <authorList>
            <person name="Macas J."/>
            <person name="Novak P."/>
            <person name="Neumann P."/>
        </authorList>
    </citation>
    <scope>NUCLEOTIDE SEQUENCE</scope>
</reference>
<feature type="binding site" evidence="10">
    <location>
        <position position="165"/>
    </location>
    <ligand>
        <name>Cu cation</name>
        <dbReference type="ChEBI" id="CHEBI:23378"/>
    </ligand>
</feature>
<evidence type="ECO:0000256" key="10">
    <source>
        <dbReference type="PIRSR" id="PIRSR602387-1"/>
    </source>
</evidence>
<evidence type="ECO:0000256" key="11">
    <source>
        <dbReference type="RuleBase" id="RU363020"/>
    </source>
</evidence>
<keyword evidence="7 10" id="KW-0186">Copper</keyword>
<keyword evidence="5 10" id="KW-0479">Metal-binding</keyword>
<evidence type="ECO:0000256" key="4">
    <source>
        <dbReference type="ARBA" id="ARBA00022448"/>
    </source>
</evidence>
<organism evidence="14 15">
    <name type="scientific">Cuscuta europaea</name>
    <name type="common">European dodder</name>
    <dbReference type="NCBI Taxonomy" id="41803"/>
    <lineage>
        <taxon>Eukaryota</taxon>
        <taxon>Viridiplantae</taxon>
        <taxon>Streptophyta</taxon>
        <taxon>Embryophyta</taxon>
        <taxon>Tracheophyta</taxon>
        <taxon>Spermatophyta</taxon>
        <taxon>Magnoliopsida</taxon>
        <taxon>eudicotyledons</taxon>
        <taxon>Gunneridae</taxon>
        <taxon>Pentapetalae</taxon>
        <taxon>asterids</taxon>
        <taxon>lamiids</taxon>
        <taxon>Solanales</taxon>
        <taxon>Convolvulaceae</taxon>
        <taxon>Cuscuteae</taxon>
        <taxon>Cuscuta</taxon>
        <taxon>Cuscuta subgen. Cuscuta</taxon>
    </lineage>
</organism>
<dbReference type="OrthoDB" id="197281at2759"/>
<protein>
    <recommendedName>
        <fullName evidence="11">Plastocyanin</fullName>
    </recommendedName>
</protein>
<dbReference type="CDD" id="cd04219">
    <property type="entry name" value="Plastocyanin"/>
    <property type="match status" value="1"/>
</dbReference>
<evidence type="ECO:0000256" key="7">
    <source>
        <dbReference type="ARBA" id="ARBA00023008"/>
    </source>
</evidence>
<dbReference type="PRINTS" id="PR00156">
    <property type="entry name" value="COPPERBLUE"/>
</dbReference>
<keyword evidence="4 11" id="KW-0813">Transport</keyword>
<dbReference type="SUPFAM" id="SSF49503">
    <property type="entry name" value="Cupredoxins"/>
    <property type="match status" value="1"/>
</dbReference>
<evidence type="ECO:0000313" key="14">
    <source>
        <dbReference type="EMBL" id="CAH9094884.1"/>
    </source>
</evidence>
<comment type="cofactor">
    <cofactor evidence="10">
        <name>Cu(2+)</name>
        <dbReference type="ChEBI" id="CHEBI:29036"/>
    </cofactor>
    <text evidence="10">The crystal structure with reduced Cu(1+) has also been determined.</text>
</comment>
<evidence type="ECO:0000256" key="5">
    <source>
        <dbReference type="ARBA" id="ARBA00022723"/>
    </source>
</evidence>
<evidence type="ECO:0000256" key="6">
    <source>
        <dbReference type="ARBA" id="ARBA00022982"/>
    </source>
</evidence>
<evidence type="ECO:0000256" key="3">
    <source>
        <dbReference type="ARBA" id="ARBA00005338"/>
    </source>
</evidence>
<name>A0A9P0Z9N8_CUSEU</name>
<feature type="binding site" evidence="10">
    <location>
        <position position="162"/>
    </location>
    <ligand>
        <name>Cu cation</name>
        <dbReference type="ChEBI" id="CHEBI:23378"/>
    </ligand>
</feature>
<evidence type="ECO:0000256" key="9">
    <source>
        <dbReference type="ARBA" id="ARBA00023136"/>
    </source>
</evidence>
<dbReference type="InterPro" id="IPR001235">
    <property type="entry name" value="Copper_blue_Plastocyanin"/>
</dbReference>
<comment type="caution">
    <text evidence="14">The sequence shown here is derived from an EMBL/GenBank/DDBJ whole genome shotgun (WGS) entry which is preliminary data.</text>
</comment>
<evidence type="ECO:0000256" key="12">
    <source>
        <dbReference type="SAM" id="MobiDB-lite"/>
    </source>
</evidence>
<evidence type="ECO:0000259" key="13">
    <source>
        <dbReference type="Pfam" id="PF00127"/>
    </source>
</evidence>
<dbReference type="Gene3D" id="2.60.40.420">
    <property type="entry name" value="Cupredoxins - blue copper proteins"/>
    <property type="match status" value="1"/>
</dbReference>
<dbReference type="NCBIfam" id="TIGR02656">
    <property type="entry name" value="cyanin_plasto"/>
    <property type="match status" value="1"/>
</dbReference>
<dbReference type="GO" id="GO:0005507">
    <property type="term" value="F:copper ion binding"/>
    <property type="evidence" value="ECO:0007669"/>
    <property type="project" value="UniProtKB-UniRule"/>
</dbReference>
<dbReference type="PROSITE" id="PS00196">
    <property type="entry name" value="COPPER_BLUE"/>
    <property type="match status" value="1"/>
</dbReference>
<dbReference type="GO" id="GO:0009535">
    <property type="term" value="C:chloroplast thylakoid membrane"/>
    <property type="evidence" value="ECO:0007669"/>
    <property type="project" value="UniProtKB-SubCell"/>
</dbReference>
<dbReference type="Proteomes" id="UP001152484">
    <property type="component" value="Unassembled WGS sequence"/>
</dbReference>
<comment type="subcellular location">
    <subcellularLocation>
        <location evidence="2 11">Plastid</location>
        <location evidence="2 11">Chloroplast thylakoid membrane</location>
        <topology evidence="2 11">Peripheral membrane protein</topology>
        <orientation evidence="2 11">Lumenal side</orientation>
    </subcellularLocation>
</comment>
<sequence length="177" mass="17902">MAGVTPMGVSITSGSRGRMMSGEREGRGGATLAVRMGGKRARKVVVAKAGLREVVGGAAVIAGAAAGVLMGGSGAAEAAQVILGGEGGELAFIPGELRVGAGETIEFKNGKAFPHNVVFDEEEVPSGVDASKISMSEEDLLNGPGDTYKVTLTEKGTYSYYCSPHQGAGMVGKIIVE</sequence>
<dbReference type="PRINTS" id="PR00157">
    <property type="entry name" value="PLASTOCYANIN"/>
</dbReference>
<accession>A0A9P0Z9N8</accession>
<evidence type="ECO:0000256" key="8">
    <source>
        <dbReference type="ARBA" id="ARBA00023078"/>
    </source>
</evidence>
<dbReference type="InterPro" id="IPR008972">
    <property type="entry name" value="Cupredoxin"/>
</dbReference>
<comment type="similarity">
    <text evidence="3 11">Belongs to the plastocyanin family.</text>
</comment>
<proteinExistence type="inferred from homology"/>
<keyword evidence="6 11" id="KW-0249">Electron transport</keyword>
<feature type="binding site" evidence="10">
    <location>
        <position position="115"/>
    </location>
    <ligand>
        <name>Cu cation</name>
        <dbReference type="ChEBI" id="CHEBI:23378"/>
    </ligand>
</feature>
<dbReference type="InterPro" id="IPR000923">
    <property type="entry name" value="BlueCu_1"/>
</dbReference>
<dbReference type="InterPro" id="IPR028871">
    <property type="entry name" value="BlueCu_1_BS"/>
</dbReference>
<evidence type="ECO:0000313" key="15">
    <source>
        <dbReference type="Proteomes" id="UP001152484"/>
    </source>
</evidence>
<dbReference type="PANTHER" id="PTHR34192">
    <property type="entry name" value="PLASTOCYANIN MAJOR ISOFORM, CHLOROPLASTIC-RELATED"/>
    <property type="match status" value="1"/>
</dbReference>
<evidence type="ECO:0000256" key="1">
    <source>
        <dbReference type="ARBA" id="ARBA00002820"/>
    </source>
</evidence>
<keyword evidence="8 11" id="KW-0793">Thylakoid</keyword>
<keyword evidence="9 11" id="KW-0472">Membrane</keyword>
<feature type="binding site" evidence="10">
    <location>
        <position position="170"/>
    </location>
    <ligand>
        <name>Cu cation</name>
        <dbReference type="ChEBI" id="CHEBI:23378"/>
    </ligand>
</feature>
<dbReference type="PANTHER" id="PTHR34192:SF10">
    <property type="entry name" value="PLASTOCYANIN MAJOR ISOFORM, CHLOROPLASTIC-RELATED"/>
    <property type="match status" value="1"/>
</dbReference>
<comment type="function">
    <text evidence="1 11">Participates in electron transfer between P700 and the cytochrome b6-f complex in photosystem I.</text>
</comment>
<dbReference type="GO" id="GO:0009543">
    <property type="term" value="C:chloroplast thylakoid lumen"/>
    <property type="evidence" value="ECO:0007669"/>
    <property type="project" value="TreeGrafter"/>
</dbReference>
<dbReference type="GO" id="GO:0009055">
    <property type="term" value="F:electron transfer activity"/>
    <property type="evidence" value="ECO:0007669"/>
    <property type="project" value="UniProtKB-UniRule"/>
</dbReference>